<feature type="transmembrane region" description="Helical" evidence="1">
    <location>
        <begin position="58"/>
        <end position="78"/>
    </location>
</feature>
<dbReference type="OrthoDB" id="8778509at2"/>
<organism evidence="2">
    <name type="scientific">Hydrogenovibrio crunogenus (strain DSM 25203 / XCL-2)</name>
    <name type="common">Thiomicrospira crunogena</name>
    <dbReference type="NCBI Taxonomy" id="317025"/>
    <lineage>
        <taxon>Bacteria</taxon>
        <taxon>Pseudomonadati</taxon>
        <taxon>Pseudomonadota</taxon>
        <taxon>Gammaproteobacteria</taxon>
        <taxon>Thiotrichales</taxon>
        <taxon>Piscirickettsiaceae</taxon>
        <taxon>Hydrogenovibrio</taxon>
    </lineage>
</organism>
<dbReference type="HOGENOM" id="CLU_126052_0_0_6"/>
<evidence type="ECO:0000256" key="1">
    <source>
        <dbReference type="SAM" id="Phobius"/>
    </source>
</evidence>
<dbReference type="STRING" id="317025.Tcr_0415"/>
<reference evidence="2" key="1">
    <citation type="submission" date="2006-07" db="EMBL/GenBank/DDBJ databases">
        <title>Complete sequence of Thiomicrospira crunogena XCL-2.</title>
        <authorList>
            <consortium name="US DOE Joint Genome Institute"/>
            <person name="Copeland A."/>
            <person name="Lucas S."/>
            <person name="Lapidus A."/>
            <person name="Barry K."/>
            <person name="Detter J.C."/>
            <person name="Glavina del Rio T."/>
            <person name="Hammon N."/>
            <person name="Israni S."/>
            <person name="Dalin E."/>
            <person name="Tice H."/>
            <person name="Pitluck S."/>
            <person name="Chain P."/>
            <person name="Malfatti S."/>
            <person name="Shin M."/>
            <person name="Vergez L."/>
            <person name="Schmutz J."/>
            <person name="Larimer F."/>
            <person name="Land M."/>
            <person name="Hauser L."/>
            <person name="Kyrpides N."/>
            <person name="Lykidis A."/>
            <person name="Scott K.M."/>
            <person name="Sievert S."/>
            <person name="Kerfeld C."/>
            <person name="Freyermuth S."/>
            <person name="Dobrinski K."/>
            <person name="Boller A."/>
            <person name="Fitzpatrick K."/>
            <person name="Thoma P."/>
            <person name="Moore J."/>
            <person name="Richardson P."/>
        </authorList>
    </citation>
    <scope>NUCLEOTIDE SEQUENCE</scope>
    <source>
        <strain evidence="2">XCL-2</strain>
    </source>
</reference>
<dbReference type="AlphaFoldDB" id="Q31IL2"/>
<gene>
    <name evidence="2" type="ordered locus">Tcr_0415</name>
</gene>
<name>Q31IL2_HYDCU</name>
<evidence type="ECO:0000313" key="2">
    <source>
        <dbReference type="EMBL" id="ABB41011.1"/>
    </source>
</evidence>
<accession>Q31IL2</accession>
<keyword evidence="1" id="KW-0812">Transmembrane</keyword>
<proteinExistence type="predicted"/>
<dbReference type="eggNOG" id="ENOG50337V6">
    <property type="taxonomic scope" value="Bacteria"/>
</dbReference>
<feature type="transmembrane region" description="Helical" evidence="1">
    <location>
        <begin position="7"/>
        <end position="33"/>
    </location>
</feature>
<protein>
    <recommendedName>
        <fullName evidence="3">DUF4405 domain-containing protein</fullName>
    </recommendedName>
</protein>
<sequence>MNGYPKHFLLFVLAIIVILLISGVLLVPAFLFFRMESEIEWLMGFPFSSGQLRQTTTILHAISGWLMVWLIGAIWTIHLRSHWRRHENRLSGVLFTSVWAILIVSSLGIYYFGDPDLSTLSSLIHVGLGVLIPFALLAHRKAGRKSLQKKSIP</sequence>
<feature type="transmembrane region" description="Helical" evidence="1">
    <location>
        <begin position="119"/>
        <end position="139"/>
    </location>
</feature>
<feature type="transmembrane region" description="Helical" evidence="1">
    <location>
        <begin position="90"/>
        <end position="113"/>
    </location>
</feature>
<keyword evidence="1" id="KW-0472">Membrane</keyword>
<keyword evidence="1" id="KW-1133">Transmembrane helix</keyword>
<dbReference type="EMBL" id="CP000109">
    <property type="protein sequence ID" value="ABB41011.1"/>
    <property type="molecule type" value="Genomic_DNA"/>
</dbReference>
<dbReference type="KEGG" id="tcx:Tcr_0415"/>
<evidence type="ECO:0008006" key="3">
    <source>
        <dbReference type="Google" id="ProtNLM"/>
    </source>
</evidence>